<feature type="transmembrane region" description="Helical" evidence="1">
    <location>
        <begin position="7"/>
        <end position="25"/>
    </location>
</feature>
<sequence>MQLLIFLILKIVEIYSYLLLAYALLSWFPNLYATSLGRLIQWLVTPVLKPFRRLNLQFMGLDWTVMAAMIALNIGTRLLLRLLILLV</sequence>
<proteinExistence type="predicted"/>
<dbReference type="Proteomes" id="UP000269331">
    <property type="component" value="Chromosome"/>
</dbReference>
<dbReference type="InterPro" id="IPR003425">
    <property type="entry name" value="CCB3/YggT"/>
</dbReference>
<dbReference type="KEGG" id="srq:SR187_2375"/>
<dbReference type="EMBL" id="JAVIBX010000015">
    <property type="protein sequence ID" value="MDQ8833145.1"/>
    <property type="molecule type" value="Genomic_DNA"/>
</dbReference>
<dbReference type="GeneID" id="52229047"/>
<dbReference type="AlphaFoldDB" id="A0A2Z5TNM6"/>
<dbReference type="OrthoDB" id="47652at2"/>
<gene>
    <name evidence="3" type="ORF">RFF62_05005</name>
    <name evidence="2" type="ORF">SR187_2375</name>
</gene>
<keyword evidence="1" id="KW-0812">Transmembrane</keyword>
<dbReference type="EMBL" id="AP018400">
    <property type="protein sequence ID" value="BBA92084.1"/>
    <property type="molecule type" value="Genomic_DNA"/>
</dbReference>
<reference evidence="2 4" key="1">
    <citation type="journal article" date="2018" name="Genome Biol. Evol.">
        <title>Complete Genome Sequence of Streptococcus ruminantium sp. nov. GUT-187T (=DSM 104980T =JCM 31869T), the Type Strain of S. ruminantium, and Comparison with Genome Sequences of Streptococcus suis Strains.</title>
        <authorList>
            <person name="Tohya M."/>
            <person name="Sekizaki T."/>
            <person name="Miyoshi-Akiyama T."/>
        </authorList>
    </citation>
    <scope>NUCLEOTIDE SEQUENCE [LARGE SCALE GENOMIC DNA]</scope>
    <source>
        <strain evidence="2 4">GUT187T</strain>
    </source>
</reference>
<dbReference type="Pfam" id="PF02325">
    <property type="entry name" value="CCB3_YggT"/>
    <property type="match status" value="1"/>
</dbReference>
<organism evidence="2 4">
    <name type="scientific">Streptococcus ruminantium</name>
    <dbReference type="NCBI Taxonomy" id="1917441"/>
    <lineage>
        <taxon>Bacteria</taxon>
        <taxon>Bacillati</taxon>
        <taxon>Bacillota</taxon>
        <taxon>Bacilli</taxon>
        <taxon>Lactobacillales</taxon>
        <taxon>Streptococcaceae</taxon>
        <taxon>Streptococcus</taxon>
    </lineage>
</organism>
<reference evidence="3 5" key="2">
    <citation type="submission" date="2023-08" db="EMBL/GenBank/DDBJ databases">
        <title>Streptococcus ruminantium-associated sheep mastitis outbreak detected in Italy is distinct from bovine isolates.</title>
        <authorList>
            <person name="Rosa M.N."/>
            <person name="Vezina B."/>
            <person name="Tola S."/>
        </authorList>
    </citation>
    <scope>NUCLEOTIDE SEQUENCE [LARGE SCALE GENOMIC DNA]</scope>
    <source>
        <strain evidence="3 5">OM6730</strain>
    </source>
</reference>
<evidence type="ECO:0000313" key="3">
    <source>
        <dbReference type="EMBL" id="MDQ8833145.1"/>
    </source>
</evidence>
<name>A0A2Z5TNM6_9STRE</name>
<protein>
    <submittedName>
        <fullName evidence="2">Membrane protein</fullName>
    </submittedName>
    <submittedName>
        <fullName evidence="3">YggT family protein</fullName>
    </submittedName>
</protein>
<dbReference type="RefSeq" id="WP_024532124.1">
    <property type="nucleotide sequence ID" value="NZ_AP018400.1"/>
</dbReference>
<keyword evidence="1" id="KW-1133">Transmembrane helix</keyword>
<evidence type="ECO:0000313" key="2">
    <source>
        <dbReference type="EMBL" id="BBA92084.1"/>
    </source>
</evidence>
<keyword evidence="1" id="KW-0472">Membrane</keyword>
<feature type="transmembrane region" description="Helical" evidence="1">
    <location>
        <begin position="63"/>
        <end position="84"/>
    </location>
</feature>
<dbReference type="Proteomes" id="UP001228446">
    <property type="component" value="Unassembled WGS sequence"/>
</dbReference>
<evidence type="ECO:0000256" key="1">
    <source>
        <dbReference type="SAM" id="Phobius"/>
    </source>
</evidence>
<keyword evidence="5" id="KW-1185">Reference proteome</keyword>
<accession>A0A2Z5TNM6</accession>
<dbReference type="GO" id="GO:0016020">
    <property type="term" value="C:membrane"/>
    <property type="evidence" value="ECO:0007669"/>
    <property type="project" value="InterPro"/>
</dbReference>
<evidence type="ECO:0000313" key="5">
    <source>
        <dbReference type="Proteomes" id="UP001228446"/>
    </source>
</evidence>
<evidence type="ECO:0000313" key="4">
    <source>
        <dbReference type="Proteomes" id="UP000269331"/>
    </source>
</evidence>